<proteinExistence type="predicted"/>
<evidence type="ECO:0000256" key="1">
    <source>
        <dbReference type="SAM" id="MobiDB-lite"/>
    </source>
</evidence>
<dbReference type="Proteomes" id="UP000266841">
    <property type="component" value="Unassembled WGS sequence"/>
</dbReference>
<keyword evidence="3" id="KW-1185">Reference proteome</keyword>
<gene>
    <name evidence="2" type="ORF">THAOC_14154</name>
</gene>
<reference evidence="2 3" key="1">
    <citation type="journal article" date="2012" name="Genome Biol.">
        <title>Genome and low-iron response of an oceanic diatom adapted to chronic iron limitation.</title>
        <authorList>
            <person name="Lommer M."/>
            <person name="Specht M."/>
            <person name="Roy A.S."/>
            <person name="Kraemer L."/>
            <person name="Andreson R."/>
            <person name="Gutowska M.A."/>
            <person name="Wolf J."/>
            <person name="Bergner S.V."/>
            <person name="Schilhabel M.B."/>
            <person name="Klostermeier U.C."/>
            <person name="Beiko R.G."/>
            <person name="Rosenstiel P."/>
            <person name="Hippler M."/>
            <person name="Laroche J."/>
        </authorList>
    </citation>
    <scope>NUCLEOTIDE SEQUENCE [LARGE SCALE GENOMIC DNA]</scope>
    <source>
        <strain evidence="2 3">CCMP1005</strain>
    </source>
</reference>
<feature type="region of interest" description="Disordered" evidence="1">
    <location>
        <begin position="117"/>
        <end position="140"/>
    </location>
</feature>
<organism evidence="2 3">
    <name type="scientific">Thalassiosira oceanica</name>
    <name type="common">Marine diatom</name>
    <dbReference type="NCBI Taxonomy" id="159749"/>
    <lineage>
        <taxon>Eukaryota</taxon>
        <taxon>Sar</taxon>
        <taxon>Stramenopiles</taxon>
        <taxon>Ochrophyta</taxon>
        <taxon>Bacillariophyta</taxon>
        <taxon>Coscinodiscophyceae</taxon>
        <taxon>Thalassiosirophycidae</taxon>
        <taxon>Thalassiosirales</taxon>
        <taxon>Thalassiosiraceae</taxon>
        <taxon>Thalassiosira</taxon>
    </lineage>
</organism>
<name>K0SVN4_THAOC</name>
<feature type="region of interest" description="Disordered" evidence="1">
    <location>
        <begin position="225"/>
        <end position="293"/>
    </location>
</feature>
<feature type="compositionally biased region" description="Polar residues" evidence="1">
    <location>
        <begin position="231"/>
        <end position="256"/>
    </location>
</feature>
<protein>
    <submittedName>
        <fullName evidence="2">Uncharacterized protein</fullName>
    </submittedName>
</protein>
<feature type="non-terminal residue" evidence="2">
    <location>
        <position position="1"/>
    </location>
</feature>
<accession>K0SVN4</accession>
<feature type="compositionally biased region" description="Basic and acidic residues" evidence="1">
    <location>
        <begin position="123"/>
        <end position="140"/>
    </location>
</feature>
<dbReference type="EMBL" id="AGNL01016506">
    <property type="protein sequence ID" value="EJK65051.1"/>
    <property type="molecule type" value="Genomic_DNA"/>
</dbReference>
<sequence length="293" mass="31194">SLSSLKNLVAPFPACGDLQTHVPSHPCQKRGSPDLRSACYSGAKKAFQSCVPICTGARLSVTAIEACKTIAKRSNNAASWCQKGYNFIQQQVQLSLDGYFAETESEEDGDMMIDSAHQSSARGKTEGHTKGNNKDNEKSDLHVAGKTDVMSEESIHKALTINTAVVDGKPSAANHHDTHLAVGIQANSSQETVILEGDKKEEKDGIHPVKKGAAATYVTTTGKASALPFGSKSTPASKSSLRPANSMTDKTVTQTIQEEEPQAEGSKPASESVVVEETVPNDHAELEESEPEF</sequence>
<evidence type="ECO:0000313" key="3">
    <source>
        <dbReference type="Proteomes" id="UP000266841"/>
    </source>
</evidence>
<comment type="caution">
    <text evidence="2">The sequence shown here is derived from an EMBL/GenBank/DDBJ whole genome shotgun (WGS) entry which is preliminary data.</text>
</comment>
<dbReference type="AlphaFoldDB" id="K0SVN4"/>
<evidence type="ECO:0000313" key="2">
    <source>
        <dbReference type="EMBL" id="EJK65051.1"/>
    </source>
</evidence>